<protein>
    <submittedName>
        <fullName evidence="1">Uncharacterized protein</fullName>
    </submittedName>
</protein>
<evidence type="ECO:0000313" key="1">
    <source>
        <dbReference type="EMBL" id="RWR84605.1"/>
    </source>
</evidence>
<proteinExistence type="predicted"/>
<dbReference type="AlphaFoldDB" id="A0A443P1E6"/>
<organism evidence="1 2">
    <name type="scientific">Cinnamomum micranthum f. kanehirae</name>
    <dbReference type="NCBI Taxonomy" id="337451"/>
    <lineage>
        <taxon>Eukaryota</taxon>
        <taxon>Viridiplantae</taxon>
        <taxon>Streptophyta</taxon>
        <taxon>Embryophyta</taxon>
        <taxon>Tracheophyta</taxon>
        <taxon>Spermatophyta</taxon>
        <taxon>Magnoliopsida</taxon>
        <taxon>Magnoliidae</taxon>
        <taxon>Laurales</taxon>
        <taxon>Lauraceae</taxon>
        <taxon>Cinnamomum</taxon>
    </lineage>
</organism>
<dbReference type="Proteomes" id="UP000283530">
    <property type="component" value="Unassembled WGS sequence"/>
</dbReference>
<name>A0A443P1E6_9MAGN</name>
<sequence length="123" mass="13696">MTDLLKLLGSGDPNGYENRPFINGPTNRRVWPKLSVETTEMKLLMNGTQGTVSRCESSIDDEIMCCNETRVIAGKKQCSMCNIIHSSSPPKNQISPFLDNLADLFDTNLRVPKSFPVAARQHL</sequence>
<keyword evidence="2" id="KW-1185">Reference proteome</keyword>
<dbReference type="EMBL" id="QPKB01000005">
    <property type="protein sequence ID" value="RWR84605.1"/>
    <property type="molecule type" value="Genomic_DNA"/>
</dbReference>
<gene>
    <name evidence="1" type="ORF">CKAN_01342400</name>
</gene>
<accession>A0A443P1E6</accession>
<comment type="caution">
    <text evidence="1">The sequence shown here is derived from an EMBL/GenBank/DDBJ whole genome shotgun (WGS) entry which is preliminary data.</text>
</comment>
<evidence type="ECO:0000313" key="2">
    <source>
        <dbReference type="Proteomes" id="UP000283530"/>
    </source>
</evidence>
<reference evidence="1 2" key="1">
    <citation type="journal article" date="2019" name="Nat. Plants">
        <title>Stout camphor tree genome fills gaps in understanding of flowering plant genome evolution.</title>
        <authorList>
            <person name="Chaw S.M."/>
            <person name="Liu Y.C."/>
            <person name="Wu Y.W."/>
            <person name="Wang H.Y."/>
            <person name="Lin C.I."/>
            <person name="Wu C.S."/>
            <person name="Ke H.M."/>
            <person name="Chang L.Y."/>
            <person name="Hsu C.Y."/>
            <person name="Yang H.T."/>
            <person name="Sudianto E."/>
            <person name="Hsu M.H."/>
            <person name="Wu K.P."/>
            <person name="Wang L.N."/>
            <person name="Leebens-Mack J.H."/>
            <person name="Tsai I.J."/>
        </authorList>
    </citation>
    <scope>NUCLEOTIDE SEQUENCE [LARGE SCALE GENOMIC DNA]</scope>
    <source>
        <strain evidence="2">cv. Chaw 1501</strain>
        <tissue evidence="1">Young leaves</tissue>
    </source>
</reference>